<feature type="transmembrane region" description="Helical" evidence="7">
    <location>
        <begin position="197"/>
        <end position="215"/>
    </location>
</feature>
<evidence type="ECO:0000256" key="5">
    <source>
        <dbReference type="ARBA" id="ARBA00038268"/>
    </source>
</evidence>
<feature type="region of interest" description="Disordered" evidence="6">
    <location>
        <begin position="67"/>
        <end position="124"/>
    </location>
</feature>
<evidence type="ECO:0000256" key="6">
    <source>
        <dbReference type="SAM" id="MobiDB-lite"/>
    </source>
</evidence>
<evidence type="ECO:0000256" key="1">
    <source>
        <dbReference type="ARBA" id="ARBA00004477"/>
    </source>
</evidence>
<name>A0A8J9YZ68_BRALA</name>
<dbReference type="EMBL" id="OV696698">
    <property type="protein sequence ID" value="CAH1244250.1"/>
    <property type="molecule type" value="Genomic_DNA"/>
</dbReference>
<dbReference type="Pfam" id="PF03062">
    <property type="entry name" value="MBOAT"/>
    <property type="match status" value="1"/>
</dbReference>
<gene>
    <name evidence="8" type="primary">HHAT</name>
    <name evidence="8" type="ORF">BLAG_LOCUS6937</name>
</gene>
<keyword evidence="2 7" id="KW-0812">Transmembrane</keyword>
<organism evidence="8 9">
    <name type="scientific">Branchiostoma lanceolatum</name>
    <name type="common">Common lancelet</name>
    <name type="synonym">Amphioxus lanceolatum</name>
    <dbReference type="NCBI Taxonomy" id="7740"/>
    <lineage>
        <taxon>Eukaryota</taxon>
        <taxon>Metazoa</taxon>
        <taxon>Chordata</taxon>
        <taxon>Cephalochordata</taxon>
        <taxon>Leptocardii</taxon>
        <taxon>Amphioxiformes</taxon>
        <taxon>Branchiostomatidae</taxon>
        <taxon>Branchiostoma</taxon>
    </lineage>
</organism>
<dbReference type="GO" id="GO:0005789">
    <property type="term" value="C:endoplasmic reticulum membrane"/>
    <property type="evidence" value="ECO:0007669"/>
    <property type="project" value="UniProtKB-SubCell"/>
</dbReference>
<accession>A0A8J9YZ68</accession>
<comment type="subcellular location">
    <subcellularLocation>
        <location evidence="1">Endoplasmic reticulum membrane</location>
        <topology evidence="1">Multi-pass membrane protein</topology>
    </subcellularLocation>
</comment>
<keyword evidence="4 7" id="KW-0472">Membrane</keyword>
<feature type="transmembrane region" description="Helical" evidence="7">
    <location>
        <begin position="511"/>
        <end position="532"/>
    </location>
</feature>
<dbReference type="OrthoDB" id="420606at2759"/>
<dbReference type="PANTHER" id="PTHR13285">
    <property type="entry name" value="ACYLTRANSFERASE"/>
    <property type="match status" value="1"/>
</dbReference>
<feature type="transmembrane region" description="Helical" evidence="7">
    <location>
        <begin position="370"/>
        <end position="393"/>
    </location>
</feature>
<evidence type="ECO:0000313" key="9">
    <source>
        <dbReference type="Proteomes" id="UP000838412"/>
    </source>
</evidence>
<keyword evidence="3 7" id="KW-1133">Transmembrane helix</keyword>
<dbReference type="GO" id="GO:0016409">
    <property type="term" value="F:palmitoyltransferase activity"/>
    <property type="evidence" value="ECO:0007669"/>
    <property type="project" value="TreeGrafter"/>
</dbReference>
<feature type="transmembrane region" description="Helical" evidence="7">
    <location>
        <begin position="132"/>
        <end position="153"/>
    </location>
</feature>
<evidence type="ECO:0000256" key="3">
    <source>
        <dbReference type="ARBA" id="ARBA00022989"/>
    </source>
</evidence>
<reference evidence="8" key="1">
    <citation type="submission" date="2022-01" db="EMBL/GenBank/DDBJ databases">
        <authorList>
            <person name="Braso-Vives M."/>
        </authorList>
    </citation>
    <scope>NUCLEOTIDE SEQUENCE</scope>
</reference>
<feature type="transmembrane region" description="Helical" evidence="7">
    <location>
        <begin position="586"/>
        <end position="607"/>
    </location>
</feature>
<feature type="transmembrane region" description="Helical" evidence="7">
    <location>
        <begin position="260"/>
        <end position="280"/>
    </location>
</feature>
<keyword evidence="9" id="KW-1185">Reference proteome</keyword>
<evidence type="ECO:0000256" key="2">
    <source>
        <dbReference type="ARBA" id="ARBA00022692"/>
    </source>
</evidence>
<dbReference type="InterPro" id="IPR051085">
    <property type="entry name" value="MB_O-acyltransferase"/>
</dbReference>
<feature type="transmembrane region" description="Helical" evidence="7">
    <location>
        <begin position="292"/>
        <end position="314"/>
    </location>
</feature>
<feature type="transmembrane region" description="Helical" evidence="7">
    <location>
        <begin position="227"/>
        <end position="253"/>
    </location>
</feature>
<proteinExistence type="inferred from homology"/>
<evidence type="ECO:0000313" key="8">
    <source>
        <dbReference type="EMBL" id="CAH1244250.1"/>
    </source>
</evidence>
<sequence length="616" mass="69155">MPQFSPSVAAMASPTRLLAYIGGTTDQDGSTFVSVEIFPISLGVRGHAAGEALPGATQVRRSDLMEAMSVPSGPQPADLRRRMVDQSGAPPSGDAQPPVPPPGTAESAEPPTESPEPRRTRPSASFVPLPKAEIGLCATISVCVMGYMLYCAYRFSQDHKEQLKVADLAPGWTILGRKKDIHDIEWREWTKRMRTSFPLYYLGQVVLGAVTGRLLPKAKFPLYGLYGVVSLAICLGWRPAGVVLLQAAVTFALARLRRPALVWGFTIIVMTTIFIEPGYSWHYNLVPSYAKYLIYMVTLTLSCLRGVSFAMEFCRETEPNPAGYSLLDLLAYNFYWPLLTSGPIICYNSFREQRSSQDNDQTGLQNLPMVLWGLVRLLFWFLSVEVFLHYFYIHAVCDRIGVLRKASVFTLYGLIYAHVQFFHVKYVVFYGLGSTLARLDGISAPPQPRCVATVYQFADMWRSFDPGLYKWLVRYIYWPLGGSRSGLPRQIAASIATFVFVYYWHGASQNLFVWTALQFFGVLLETLARRFMRMPAVRELEMRHLSVESSRRLRTFLNTGPFVALMISNLVFLTSPQVGAHYATMLGRPLVALQTGTVLFCMAQWTVEIRRQVPLT</sequence>
<dbReference type="InterPro" id="IPR004299">
    <property type="entry name" value="MBOAT_fam"/>
</dbReference>
<evidence type="ECO:0000256" key="7">
    <source>
        <dbReference type="SAM" id="Phobius"/>
    </source>
</evidence>
<evidence type="ECO:0000256" key="4">
    <source>
        <dbReference type="ARBA" id="ARBA00023136"/>
    </source>
</evidence>
<dbReference type="Proteomes" id="UP000838412">
    <property type="component" value="Chromosome 13"/>
</dbReference>
<dbReference type="PANTHER" id="PTHR13285:SF18">
    <property type="entry name" value="PROTEIN-CYSTEINE N-PALMITOYLTRANSFERASE RASP"/>
    <property type="match status" value="1"/>
</dbReference>
<protein>
    <submittedName>
        <fullName evidence="8">HHAT protein</fullName>
    </submittedName>
</protein>
<dbReference type="AlphaFoldDB" id="A0A8J9YZ68"/>
<comment type="similarity">
    <text evidence="5">Belongs to the membrane-bound acyltransferase family. HHAT subfamily.</text>
</comment>
<feature type="transmembrane region" description="Helical" evidence="7">
    <location>
        <begin position="553"/>
        <end position="574"/>
    </location>
</feature>
<feature type="transmembrane region" description="Helical" evidence="7">
    <location>
        <begin position="326"/>
        <end position="350"/>
    </location>
</feature>